<proteinExistence type="inferred from homology"/>
<dbReference type="PANTHER" id="PTHR30283:SF4">
    <property type="entry name" value="PEROXIDE STRESS RESISTANCE PROTEIN YAAA"/>
    <property type="match status" value="1"/>
</dbReference>
<protein>
    <recommendedName>
        <fullName evidence="1">UPF0246 protein FRX97_02715</fullName>
    </recommendedName>
</protein>
<dbReference type="NCBIfam" id="NF002542">
    <property type="entry name" value="PRK02101.1-3"/>
    <property type="match status" value="1"/>
</dbReference>
<dbReference type="RefSeq" id="WP_147013134.1">
    <property type="nucleotide sequence ID" value="NZ_VORB01000002.1"/>
</dbReference>
<dbReference type="OrthoDB" id="9777133at2"/>
<evidence type="ECO:0000256" key="1">
    <source>
        <dbReference type="HAMAP-Rule" id="MF_00652"/>
    </source>
</evidence>
<dbReference type="GO" id="GO:0033194">
    <property type="term" value="P:response to hydroperoxide"/>
    <property type="evidence" value="ECO:0007669"/>
    <property type="project" value="TreeGrafter"/>
</dbReference>
<dbReference type="HAMAP" id="MF_00652">
    <property type="entry name" value="UPF0246"/>
    <property type="match status" value="1"/>
</dbReference>
<sequence>MLAIVSPAKTLDYTTPFEVNSAVEPQFKEEALYLVKKISGYSAKRIAKLMNVSEEIAQLNFDRFQTFEPDFNQDNSRPAIYAFKGDVYQGLDAYSLDKEQINFLNKHAAILSGLYGVLRPLDLMQPYRMEMGLSFKVTPKKTNLYKYWDNKICEALEALLENSTGEKVLVNLASNEYAKAANLKNFSFPVIECDFQDKRPDGSYKTIGFNAKKARGMMLRFIAENNITNSEHLKAFKSEGYIFNPEFSSKNKWVFTRDN</sequence>
<dbReference type="EMBL" id="VORB01000002">
    <property type="protein sequence ID" value="TXC82021.1"/>
    <property type="molecule type" value="Genomic_DNA"/>
</dbReference>
<keyword evidence="3" id="KW-1185">Reference proteome</keyword>
<evidence type="ECO:0000313" key="3">
    <source>
        <dbReference type="Proteomes" id="UP000321168"/>
    </source>
</evidence>
<dbReference type="InterPro" id="IPR005583">
    <property type="entry name" value="YaaA"/>
</dbReference>
<comment type="caution">
    <text evidence="2">The sequence shown here is derived from an EMBL/GenBank/DDBJ whole genome shotgun (WGS) entry which is preliminary data.</text>
</comment>
<organism evidence="2 3">
    <name type="scientific">Luteibaculum oceani</name>
    <dbReference type="NCBI Taxonomy" id="1294296"/>
    <lineage>
        <taxon>Bacteria</taxon>
        <taxon>Pseudomonadati</taxon>
        <taxon>Bacteroidota</taxon>
        <taxon>Flavobacteriia</taxon>
        <taxon>Flavobacteriales</taxon>
        <taxon>Luteibaculaceae</taxon>
        <taxon>Luteibaculum</taxon>
    </lineage>
</organism>
<dbReference type="PANTHER" id="PTHR30283">
    <property type="entry name" value="PEROXIDE STRESS RESPONSE PROTEIN YAAA"/>
    <property type="match status" value="1"/>
</dbReference>
<dbReference type="GO" id="GO:0005829">
    <property type="term" value="C:cytosol"/>
    <property type="evidence" value="ECO:0007669"/>
    <property type="project" value="TreeGrafter"/>
</dbReference>
<reference evidence="2 3" key="1">
    <citation type="submission" date="2019-08" db="EMBL/GenBank/DDBJ databases">
        <title>Genome of Luteibaculum oceani JCM 18817.</title>
        <authorList>
            <person name="Bowman J.P."/>
        </authorList>
    </citation>
    <scope>NUCLEOTIDE SEQUENCE [LARGE SCALE GENOMIC DNA]</scope>
    <source>
        <strain evidence="2 3">JCM 18817</strain>
    </source>
</reference>
<comment type="similarity">
    <text evidence="1">Belongs to the UPF0246 family.</text>
</comment>
<evidence type="ECO:0000313" key="2">
    <source>
        <dbReference type="EMBL" id="TXC82021.1"/>
    </source>
</evidence>
<accession>A0A5C6VBK3</accession>
<dbReference type="AlphaFoldDB" id="A0A5C6VBK3"/>
<name>A0A5C6VBK3_9FLAO</name>
<dbReference type="Proteomes" id="UP000321168">
    <property type="component" value="Unassembled WGS sequence"/>
</dbReference>
<gene>
    <name evidence="2" type="primary">yaaA</name>
    <name evidence="2" type="ORF">FRX97_02715</name>
</gene>
<dbReference type="Pfam" id="PF03883">
    <property type="entry name" value="H2O2_YaaD"/>
    <property type="match status" value="1"/>
</dbReference>